<dbReference type="GO" id="GO:0016887">
    <property type="term" value="F:ATP hydrolysis activity"/>
    <property type="evidence" value="ECO:0007669"/>
    <property type="project" value="InterPro"/>
</dbReference>
<dbReference type="InterPro" id="IPR036890">
    <property type="entry name" value="HATPase_C_sf"/>
</dbReference>
<dbReference type="InterPro" id="IPR014762">
    <property type="entry name" value="DNA_mismatch_repair_CS"/>
</dbReference>
<evidence type="ECO:0000256" key="4">
    <source>
        <dbReference type="ARBA" id="ARBA00022454"/>
    </source>
</evidence>
<evidence type="ECO:0000313" key="19">
    <source>
        <dbReference type="Proteomes" id="UP001497497"/>
    </source>
</evidence>
<reference evidence="18 19" key="1">
    <citation type="submission" date="2024-04" db="EMBL/GenBank/DDBJ databases">
        <authorList>
            <consortium name="Genoscope - CEA"/>
            <person name="William W."/>
        </authorList>
    </citation>
    <scope>NUCLEOTIDE SEQUENCE [LARGE SCALE GENOMIC DNA]</scope>
</reference>
<keyword evidence="19" id="KW-1185">Reference proteome</keyword>
<dbReference type="Gene3D" id="3.30.565.10">
    <property type="entry name" value="Histidine kinase-like ATPase, C-terminal domain"/>
    <property type="match status" value="1"/>
</dbReference>
<dbReference type="GO" id="GO:0030983">
    <property type="term" value="F:mismatched DNA binding"/>
    <property type="evidence" value="ECO:0007669"/>
    <property type="project" value="InterPro"/>
</dbReference>
<dbReference type="SUPFAM" id="SSF54211">
    <property type="entry name" value="Ribosomal protein S5 domain 2-like"/>
    <property type="match status" value="1"/>
</dbReference>
<dbReference type="InterPro" id="IPR038973">
    <property type="entry name" value="MutL/Mlh/Pms-like"/>
</dbReference>
<dbReference type="CDD" id="cd03483">
    <property type="entry name" value="MutL_Trans_MLH1"/>
    <property type="match status" value="1"/>
</dbReference>
<evidence type="ECO:0000259" key="17">
    <source>
        <dbReference type="SMART" id="SM01340"/>
    </source>
</evidence>
<keyword evidence="11" id="KW-0539">Nucleus</keyword>
<dbReference type="FunFam" id="3.30.230.10:FF:000014">
    <property type="entry name" value="DNA mismatch repair protein Mlh1"/>
    <property type="match status" value="1"/>
</dbReference>
<keyword evidence="12" id="KW-0131">Cell cycle</keyword>
<dbReference type="Pfam" id="PF16413">
    <property type="entry name" value="Mlh1_C"/>
    <property type="match status" value="1"/>
</dbReference>
<dbReference type="CDD" id="cd16926">
    <property type="entry name" value="HATPase_MutL-MLH-PMS-like"/>
    <property type="match status" value="1"/>
</dbReference>
<dbReference type="Proteomes" id="UP001497497">
    <property type="component" value="Unassembled WGS sequence"/>
</dbReference>
<keyword evidence="10" id="KW-0234">DNA repair</keyword>
<dbReference type="GO" id="GO:0032389">
    <property type="term" value="C:MutLalpha complex"/>
    <property type="evidence" value="ECO:0007669"/>
    <property type="project" value="TreeGrafter"/>
</dbReference>
<dbReference type="GO" id="GO:0006298">
    <property type="term" value="P:mismatch repair"/>
    <property type="evidence" value="ECO:0007669"/>
    <property type="project" value="InterPro"/>
</dbReference>
<feature type="compositionally biased region" description="Polar residues" evidence="16">
    <location>
        <begin position="394"/>
        <end position="407"/>
    </location>
</feature>
<dbReference type="FunFam" id="3.30.565.10:FF:000034">
    <property type="entry name" value="DNA mismatch repair protein mlh1, putative"/>
    <property type="match status" value="1"/>
</dbReference>
<dbReference type="PROSITE" id="PS00058">
    <property type="entry name" value="DNA_MISMATCH_REPAIR_1"/>
    <property type="match status" value="1"/>
</dbReference>
<evidence type="ECO:0000256" key="15">
    <source>
        <dbReference type="ARBA" id="ARBA00082865"/>
    </source>
</evidence>
<dbReference type="SUPFAM" id="SSF55874">
    <property type="entry name" value="ATPase domain of HSP90 chaperone/DNA topoisomerase II/histidine kinase"/>
    <property type="match status" value="1"/>
</dbReference>
<proteinExistence type="inferred from homology"/>
<dbReference type="Pfam" id="PF01119">
    <property type="entry name" value="DNA_mis_repair"/>
    <property type="match status" value="1"/>
</dbReference>
<dbReference type="GO" id="GO:0031981">
    <property type="term" value="C:nuclear lumen"/>
    <property type="evidence" value="ECO:0007669"/>
    <property type="project" value="UniProtKB-ARBA"/>
</dbReference>
<evidence type="ECO:0000256" key="3">
    <source>
        <dbReference type="ARBA" id="ARBA00006082"/>
    </source>
</evidence>
<dbReference type="Gene3D" id="3.30.230.10">
    <property type="match status" value="1"/>
</dbReference>
<evidence type="ECO:0000256" key="5">
    <source>
        <dbReference type="ARBA" id="ARBA00022553"/>
    </source>
</evidence>
<feature type="compositionally biased region" description="Basic and acidic residues" evidence="16">
    <location>
        <begin position="356"/>
        <end position="386"/>
    </location>
</feature>
<evidence type="ECO:0000313" key="18">
    <source>
        <dbReference type="EMBL" id="CAL1529696.1"/>
    </source>
</evidence>
<dbReference type="InterPro" id="IPR002099">
    <property type="entry name" value="MutL/Mlh/PMS"/>
</dbReference>
<evidence type="ECO:0000256" key="8">
    <source>
        <dbReference type="ARBA" id="ARBA00022840"/>
    </source>
</evidence>
<comment type="caution">
    <text evidence="18">The sequence shown here is derived from an EMBL/GenBank/DDBJ whole genome shotgun (WGS) entry which is preliminary data.</text>
</comment>
<gene>
    <name evidence="18" type="ORF">GSLYS_00003851001</name>
</gene>
<keyword evidence="8" id="KW-0067">ATP-binding</keyword>
<feature type="compositionally biased region" description="Polar residues" evidence="16">
    <location>
        <begin position="416"/>
        <end position="429"/>
    </location>
</feature>
<evidence type="ECO:0000256" key="7">
    <source>
        <dbReference type="ARBA" id="ARBA00022763"/>
    </source>
</evidence>
<organism evidence="18 19">
    <name type="scientific">Lymnaea stagnalis</name>
    <name type="common">Great pond snail</name>
    <name type="synonym">Helix stagnalis</name>
    <dbReference type="NCBI Taxonomy" id="6523"/>
    <lineage>
        <taxon>Eukaryota</taxon>
        <taxon>Metazoa</taxon>
        <taxon>Spiralia</taxon>
        <taxon>Lophotrochozoa</taxon>
        <taxon>Mollusca</taxon>
        <taxon>Gastropoda</taxon>
        <taxon>Heterobranchia</taxon>
        <taxon>Euthyneura</taxon>
        <taxon>Panpulmonata</taxon>
        <taxon>Hygrophila</taxon>
        <taxon>Lymnaeoidea</taxon>
        <taxon>Lymnaeidae</taxon>
        <taxon>Lymnaea</taxon>
    </lineage>
</organism>
<dbReference type="InterPro" id="IPR014721">
    <property type="entry name" value="Ribsml_uS5_D2-typ_fold_subgr"/>
</dbReference>
<sequence length="692" mass="77738">MANKASPVIKRLDEVVVNRIAAGEVIQRPANALKEMLENCLDAGATNIQITVKQGGLKMLQIQDNGCGIRKEDMEIVCERFTTSKLRQFEDLNSINTYGFRGEALASISHVAHLTITTRTASSKCAFRGVYSDGKLKEPVKPCAGNLGTQITVEDLFYNISTRRKALRSPAEEHAKVVDVVSKYAIHNSQVAFTLKKQGDSIADVRTPPASTYVDNIRAIYGVAVSRELLEVNHEDSKLGFTMHAFISNANYSIKKSSFLLFINHRLVDSSAIRKALDTVYQAYLPKGSHPFIYLSLEITPQNVDVNVHPTKHEVHFLHEDAIIASIQTAVEAKLLGSNSSRTFFTQAMLPGPAPDEQKSKQDNANDAKTVRAQEMVRTDNKEQKLDAFLGKPVSSNSTKTSVNKYDSMQDEEPTPDSSSVKNNDQITQPKVKRREIHLNSVLQLRQNVKDNASDSMRDILQNHSFVGCVSESHALIQHNTRLFLANTTTFSKYLFYQIMLQDFGNFGVLRLSEPAPIKALILLALDSPASGWTPSHGPKEENADYVVTFLTSKAAMLQDYFSLEIENGNLLTLPMLLENYIPPFDELPFYILRLATEVNWDSEKECFHTFCEETAQFYAMKKSCLKSPDENNELETEADKSKIKHNWTWSVEHVIYPAIRQMLLPPSCTENDRTMIQLANLPDLYKVFERC</sequence>
<protein>
    <recommendedName>
        <fullName evidence="14">DNA mismatch repair protein MLH1</fullName>
    </recommendedName>
    <alternativeName>
        <fullName evidence="13">DNA mismatch repair protein Mlh1</fullName>
    </alternativeName>
    <alternativeName>
        <fullName evidence="15">MutL protein homolog 1</fullName>
    </alternativeName>
</protein>
<evidence type="ECO:0000256" key="11">
    <source>
        <dbReference type="ARBA" id="ARBA00023242"/>
    </source>
</evidence>
<dbReference type="Pfam" id="PF13589">
    <property type="entry name" value="HATPase_c_3"/>
    <property type="match status" value="1"/>
</dbReference>
<dbReference type="PANTHER" id="PTHR10073">
    <property type="entry name" value="DNA MISMATCH REPAIR PROTEIN MLH, PMS, MUTL"/>
    <property type="match status" value="1"/>
</dbReference>
<dbReference type="EMBL" id="CAXITT010000053">
    <property type="protein sequence ID" value="CAL1529696.1"/>
    <property type="molecule type" value="Genomic_DNA"/>
</dbReference>
<dbReference type="GO" id="GO:0140664">
    <property type="term" value="F:ATP-dependent DNA damage sensor activity"/>
    <property type="evidence" value="ECO:0007669"/>
    <property type="project" value="InterPro"/>
</dbReference>
<dbReference type="SMART" id="SM01340">
    <property type="entry name" value="DNA_mis_repair"/>
    <property type="match status" value="1"/>
</dbReference>
<evidence type="ECO:0000256" key="10">
    <source>
        <dbReference type="ARBA" id="ARBA00023204"/>
    </source>
</evidence>
<evidence type="ECO:0000256" key="16">
    <source>
        <dbReference type="SAM" id="MobiDB-lite"/>
    </source>
</evidence>
<accession>A0AAV2H7M8</accession>
<name>A0AAV2H7M8_LYMST</name>
<evidence type="ECO:0000256" key="12">
    <source>
        <dbReference type="ARBA" id="ARBA00023306"/>
    </source>
</evidence>
<keyword evidence="9" id="KW-0007">Acetylation</keyword>
<keyword evidence="6" id="KW-0547">Nucleotide-binding</keyword>
<comment type="subcellular location">
    <subcellularLocation>
        <location evidence="2">Chromosome</location>
    </subcellularLocation>
    <subcellularLocation>
        <location evidence="1">Nucleus</location>
    </subcellularLocation>
</comment>
<dbReference type="GO" id="GO:0005524">
    <property type="term" value="F:ATP binding"/>
    <property type="evidence" value="ECO:0007669"/>
    <property type="project" value="UniProtKB-KW"/>
</dbReference>
<dbReference type="InterPro" id="IPR013507">
    <property type="entry name" value="DNA_mismatch_S5_2-like"/>
</dbReference>
<keyword evidence="5" id="KW-0597">Phosphoprotein</keyword>
<comment type="similarity">
    <text evidence="3">Belongs to the DNA mismatch repair MutL/HexB family.</text>
</comment>
<evidence type="ECO:0000256" key="6">
    <source>
        <dbReference type="ARBA" id="ARBA00022741"/>
    </source>
</evidence>
<evidence type="ECO:0000256" key="2">
    <source>
        <dbReference type="ARBA" id="ARBA00004286"/>
    </source>
</evidence>
<feature type="region of interest" description="Disordered" evidence="16">
    <location>
        <begin position="346"/>
        <end position="433"/>
    </location>
</feature>
<dbReference type="GO" id="GO:0005694">
    <property type="term" value="C:chromosome"/>
    <property type="evidence" value="ECO:0007669"/>
    <property type="project" value="UniProtKB-SubCell"/>
</dbReference>
<feature type="domain" description="DNA mismatch repair protein S5" evidence="17">
    <location>
        <begin position="217"/>
        <end position="336"/>
    </location>
</feature>
<evidence type="ECO:0000256" key="1">
    <source>
        <dbReference type="ARBA" id="ARBA00004123"/>
    </source>
</evidence>
<dbReference type="InterPro" id="IPR020568">
    <property type="entry name" value="Ribosomal_Su5_D2-typ_SF"/>
</dbReference>
<dbReference type="InterPro" id="IPR032189">
    <property type="entry name" value="Mlh1_C"/>
</dbReference>
<keyword evidence="7" id="KW-0227">DNA damage</keyword>
<evidence type="ECO:0000256" key="13">
    <source>
        <dbReference type="ARBA" id="ARBA00071080"/>
    </source>
</evidence>
<dbReference type="NCBIfam" id="TIGR00585">
    <property type="entry name" value="mutl"/>
    <property type="match status" value="1"/>
</dbReference>
<evidence type="ECO:0000256" key="14">
    <source>
        <dbReference type="ARBA" id="ARBA00072852"/>
    </source>
</evidence>
<dbReference type="AlphaFoldDB" id="A0AAV2H7M8"/>
<dbReference type="PANTHER" id="PTHR10073:SF12">
    <property type="entry name" value="DNA MISMATCH REPAIR PROTEIN MLH1"/>
    <property type="match status" value="1"/>
</dbReference>
<keyword evidence="4" id="KW-0158">Chromosome</keyword>
<evidence type="ECO:0000256" key="9">
    <source>
        <dbReference type="ARBA" id="ARBA00022990"/>
    </source>
</evidence>